<sequence length="180" mass="19871">MNLAPWLFWRHFAAAALGDGDMAAVVEQCSTRDLVSVSPPHGGLSVIERLLVAYDSVANSHSSSALAIRYLGGILELPSFWSDTGDATDRIIEKICSKVLVILQDLGLDSPREDEAQVNPSIFDYSGVDLLADTLVEGIQRWGGHRRTQDEIMHKIWYPSFSAFVQLLRQLVYFALPGVP</sequence>
<gene>
    <name evidence="2" type="ORF">B0H17DRAFT_1032215</name>
</gene>
<organism evidence="2 3">
    <name type="scientific">Mycena rosella</name>
    <name type="common">Pink bonnet</name>
    <name type="synonym">Agaricus rosellus</name>
    <dbReference type="NCBI Taxonomy" id="1033263"/>
    <lineage>
        <taxon>Eukaryota</taxon>
        <taxon>Fungi</taxon>
        <taxon>Dikarya</taxon>
        <taxon>Basidiomycota</taxon>
        <taxon>Agaricomycotina</taxon>
        <taxon>Agaricomycetes</taxon>
        <taxon>Agaricomycetidae</taxon>
        <taxon>Agaricales</taxon>
        <taxon>Marasmiineae</taxon>
        <taxon>Mycenaceae</taxon>
        <taxon>Mycena</taxon>
    </lineage>
</organism>
<evidence type="ECO:0000256" key="1">
    <source>
        <dbReference type="SAM" id="SignalP"/>
    </source>
</evidence>
<dbReference type="Proteomes" id="UP001221757">
    <property type="component" value="Unassembled WGS sequence"/>
</dbReference>
<feature type="chain" id="PRO_5042078015" evidence="1">
    <location>
        <begin position="19"/>
        <end position="180"/>
    </location>
</feature>
<feature type="signal peptide" evidence="1">
    <location>
        <begin position="1"/>
        <end position="18"/>
    </location>
</feature>
<comment type="caution">
    <text evidence="2">The sequence shown here is derived from an EMBL/GenBank/DDBJ whole genome shotgun (WGS) entry which is preliminary data.</text>
</comment>
<proteinExistence type="predicted"/>
<dbReference type="EMBL" id="JARKIE010000004">
    <property type="protein sequence ID" value="KAJ7708328.1"/>
    <property type="molecule type" value="Genomic_DNA"/>
</dbReference>
<dbReference type="AlphaFoldDB" id="A0AAD7GZH3"/>
<accession>A0AAD7GZH3</accession>
<evidence type="ECO:0000313" key="3">
    <source>
        <dbReference type="Proteomes" id="UP001221757"/>
    </source>
</evidence>
<protein>
    <submittedName>
        <fullName evidence="2">Uncharacterized protein</fullName>
    </submittedName>
</protein>
<keyword evidence="3" id="KW-1185">Reference proteome</keyword>
<keyword evidence="1" id="KW-0732">Signal</keyword>
<name>A0AAD7GZH3_MYCRO</name>
<reference evidence="2" key="1">
    <citation type="submission" date="2023-03" db="EMBL/GenBank/DDBJ databases">
        <title>Massive genome expansion in bonnet fungi (Mycena s.s.) driven by repeated elements and novel gene families across ecological guilds.</title>
        <authorList>
            <consortium name="Lawrence Berkeley National Laboratory"/>
            <person name="Harder C.B."/>
            <person name="Miyauchi S."/>
            <person name="Viragh M."/>
            <person name="Kuo A."/>
            <person name="Thoen E."/>
            <person name="Andreopoulos B."/>
            <person name="Lu D."/>
            <person name="Skrede I."/>
            <person name="Drula E."/>
            <person name="Henrissat B."/>
            <person name="Morin E."/>
            <person name="Kohler A."/>
            <person name="Barry K."/>
            <person name="LaButti K."/>
            <person name="Morin E."/>
            <person name="Salamov A."/>
            <person name="Lipzen A."/>
            <person name="Mereny Z."/>
            <person name="Hegedus B."/>
            <person name="Baldrian P."/>
            <person name="Stursova M."/>
            <person name="Weitz H."/>
            <person name="Taylor A."/>
            <person name="Grigoriev I.V."/>
            <person name="Nagy L.G."/>
            <person name="Martin F."/>
            <person name="Kauserud H."/>
        </authorList>
    </citation>
    <scope>NUCLEOTIDE SEQUENCE</scope>
    <source>
        <strain evidence="2">CBHHK067</strain>
    </source>
</reference>
<evidence type="ECO:0000313" key="2">
    <source>
        <dbReference type="EMBL" id="KAJ7708328.1"/>
    </source>
</evidence>